<feature type="domain" description="PAC" evidence="11">
    <location>
        <begin position="169"/>
        <end position="221"/>
    </location>
</feature>
<feature type="domain" description="PAS" evidence="10">
    <location>
        <begin position="222"/>
        <end position="297"/>
    </location>
</feature>
<keyword evidence="7" id="KW-0067">ATP-binding</keyword>
<dbReference type="SUPFAM" id="SSF55781">
    <property type="entry name" value="GAF domain-like"/>
    <property type="match status" value="1"/>
</dbReference>
<sequence length="769" mass="87209">MKSPPPNAIVPGHRVVHAVMTSLLGVTAATGLMGVAIILWLHLAERFGLNLPFWMETVLITSSISVTATLLFWFASAKTLYVQLSEERTRFDHGQRLNADLKRALDEHALVSIADVTGKIIFANEKFCRVSGYSQNELLGQNHRIINSGYHDHQYIKDMWLTITQGNVWQGEFRNRAKDGSHYWVDTTIIPFLDLQGNPYQYVAVRREINDLKNIQIRTETLGERLKWILNASPSVIYANENLDDLAQCTFISGNAFNVVGYEPATMLAERNFWFLHLHPMDRIVVKDLMQRLMERGNVRVEYRFLSAEGKYRWICDNSRVVRSGDGTVRAIIGSWTDITESKAREHEILRLRMATEASADMIFLTDKEGRIEYANPAFCRFTGWKADELPGKTASILESGRTSTAVYHNLWETLCSGESWRGRLLNRRKEQVDNALKTSAIAEDWQTHLPRRRKEDLVTPDSMQSDPLLYWADVTITPIRDDSGLNLGYVSIQRDISEEVAREEHLALVQLDTQARLAVVEILNQSVSLKGRFTKVLARLFELPYLYLQNKGGIFLRNPDDTDLELFVHQGEFSEEFLRCEDQVPLGACLCGRVAVSGEVLVSDDCFCDPRHEQQFVGTVKHGHYIIPLASGEDILGVMFLYTEPHPLRSPERIEILKQIGETMGLAILRDHSRKMIEQARDAALDASRQKSEFLGNMSHEIRTPMNGILGMLELLRRTPLDSEQLEFANTAAGSADALLAIINSILDFSKIEAGKLELDSVCFNLRL</sequence>
<evidence type="ECO:0000256" key="7">
    <source>
        <dbReference type="ARBA" id="ARBA00022840"/>
    </source>
</evidence>
<evidence type="ECO:0000256" key="2">
    <source>
        <dbReference type="ARBA" id="ARBA00012438"/>
    </source>
</evidence>
<evidence type="ECO:0000256" key="4">
    <source>
        <dbReference type="ARBA" id="ARBA00022679"/>
    </source>
</evidence>
<evidence type="ECO:0000259" key="11">
    <source>
        <dbReference type="PROSITE" id="PS50113"/>
    </source>
</evidence>
<dbReference type="InterPro" id="IPR013655">
    <property type="entry name" value="PAS_fold_3"/>
</dbReference>
<dbReference type="PROSITE" id="PS50113">
    <property type="entry name" value="PAC"/>
    <property type="match status" value="3"/>
</dbReference>
<keyword evidence="9" id="KW-0812">Transmembrane</keyword>
<evidence type="ECO:0000259" key="10">
    <source>
        <dbReference type="PROSITE" id="PS50112"/>
    </source>
</evidence>
<dbReference type="FunFam" id="1.10.287.130:FF:000002">
    <property type="entry name" value="Two-component osmosensing histidine kinase"/>
    <property type="match status" value="1"/>
</dbReference>
<feature type="domain" description="PAC" evidence="11">
    <location>
        <begin position="299"/>
        <end position="351"/>
    </location>
</feature>
<comment type="catalytic activity">
    <reaction evidence="1">
        <text>ATP + protein L-histidine = ADP + protein N-phospho-L-histidine.</text>
        <dbReference type="EC" id="2.7.13.3"/>
    </reaction>
</comment>
<feature type="domain" description="PAS" evidence="10">
    <location>
        <begin position="97"/>
        <end position="142"/>
    </location>
</feature>
<feature type="transmembrane region" description="Helical" evidence="9">
    <location>
        <begin position="53"/>
        <end position="75"/>
    </location>
</feature>
<dbReference type="CDD" id="cd00130">
    <property type="entry name" value="PAS"/>
    <property type="match status" value="3"/>
</dbReference>
<dbReference type="InterPro" id="IPR003018">
    <property type="entry name" value="GAF"/>
</dbReference>
<dbReference type="EC" id="2.7.13.3" evidence="2"/>
<dbReference type="CDD" id="cd00082">
    <property type="entry name" value="HisKA"/>
    <property type="match status" value="1"/>
</dbReference>
<dbReference type="EMBL" id="QJPH01000559">
    <property type="protein sequence ID" value="PZN70264.1"/>
    <property type="molecule type" value="Genomic_DNA"/>
</dbReference>
<dbReference type="Proteomes" id="UP000249396">
    <property type="component" value="Unassembled WGS sequence"/>
</dbReference>
<dbReference type="InterPro" id="IPR003661">
    <property type="entry name" value="HisK_dim/P_dom"/>
</dbReference>
<dbReference type="AlphaFoldDB" id="A0A2W4S8U1"/>
<reference evidence="12 13" key="1">
    <citation type="journal article" date="2018" name="Aquat. Microb. Ecol.">
        <title>Gammaproteobacterial methanotrophs dominate.</title>
        <authorList>
            <person name="Rissanen A.J."/>
            <person name="Saarenheimo J."/>
            <person name="Tiirola M."/>
            <person name="Peura S."/>
            <person name="Aalto S.L."/>
            <person name="Karvinen A."/>
            <person name="Nykanen H."/>
        </authorList>
    </citation>
    <scope>NUCLEOTIDE SEQUENCE [LARGE SCALE GENOMIC DNA]</scope>
    <source>
        <strain evidence="12">AMbin10</strain>
    </source>
</reference>
<evidence type="ECO:0000256" key="6">
    <source>
        <dbReference type="ARBA" id="ARBA00022777"/>
    </source>
</evidence>
<dbReference type="SUPFAM" id="SSF47384">
    <property type="entry name" value="Homodimeric domain of signal transducing histidine kinase"/>
    <property type="match status" value="1"/>
</dbReference>
<dbReference type="PROSITE" id="PS50112">
    <property type="entry name" value="PAS"/>
    <property type="match status" value="3"/>
</dbReference>
<dbReference type="GO" id="GO:0006355">
    <property type="term" value="P:regulation of DNA-templated transcription"/>
    <property type="evidence" value="ECO:0007669"/>
    <property type="project" value="InterPro"/>
</dbReference>
<dbReference type="InterPro" id="IPR013767">
    <property type="entry name" value="PAS_fold"/>
</dbReference>
<dbReference type="Pfam" id="PF00989">
    <property type="entry name" value="PAS"/>
    <property type="match status" value="1"/>
</dbReference>
<evidence type="ECO:0000256" key="8">
    <source>
        <dbReference type="ARBA" id="ARBA00023012"/>
    </source>
</evidence>
<dbReference type="PANTHER" id="PTHR44757">
    <property type="entry name" value="DIGUANYLATE CYCLASE DGCP"/>
    <property type="match status" value="1"/>
</dbReference>
<keyword evidence="9" id="KW-0472">Membrane</keyword>
<dbReference type="Gene3D" id="3.30.450.20">
    <property type="entry name" value="PAS domain"/>
    <property type="match status" value="3"/>
</dbReference>
<feature type="non-terminal residue" evidence="12">
    <location>
        <position position="769"/>
    </location>
</feature>
<dbReference type="InterPro" id="IPR000014">
    <property type="entry name" value="PAS"/>
</dbReference>
<evidence type="ECO:0000313" key="13">
    <source>
        <dbReference type="Proteomes" id="UP000249396"/>
    </source>
</evidence>
<dbReference type="InterPro" id="IPR052155">
    <property type="entry name" value="Biofilm_reg_signaling"/>
</dbReference>
<dbReference type="InterPro" id="IPR029016">
    <property type="entry name" value="GAF-like_dom_sf"/>
</dbReference>
<dbReference type="Pfam" id="PF00512">
    <property type="entry name" value="HisKA"/>
    <property type="match status" value="1"/>
</dbReference>
<dbReference type="PANTHER" id="PTHR44757:SF2">
    <property type="entry name" value="BIOFILM ARCHITECTURE MAINTENANCE PROTEIN MBAA"/>
    <property type="match status" value="1"/>
</dbReference>
<keyword evidence="4" id="KW-0808">Transferase</keyword>
<feature type="transmembrane region" description="Helical" evidence="9">
    <location>
        <begin position="20"/>
        <end position="41"/>
    </location>
</feature>
<organism evidence="12 13">
    <name type="scientific">Candidatus Methylumidiphilus alinenensis</name>
    <dbReference type="NCBI Taxonomy" id="2202197"/>
    <lineage>
        <taxon>Bacteria</taxon>
        <taxon>Pseudomonadati</taxon>
        <taxon>Pseudomonadota</taxon>
        <taxon>Gammaproteobacteria</taxon>
        <taxon>Methylococcales</taxon>
        <taxon>Candidatus Methylumidiphilus</taxon>
    </lineage>
</organism>
<dbReference type="NCBIfam" id="TIGR00229">
    <property type="entry name" value="sensory_box"/>
    <property type="match status" value="3"/>
</dbReference>
<evidence type="ECO:0000256" key="9">
    <source>
        <dbReference type="SAM" id="Phobius"/>
    </source>
</evidence>
<dbReference type="InterPro" id="IPR000700">
    <property type="entry name" value="PAS-assoc_C"/>
</dbReference>
<keyword evidence="8" id="KW-0902">Two-component regulatory system</keyword>
<keyword evidence="9" id="KW-1133">Transmembrane helix</keyword>
<evidence type="ECO:0000256" key="3">
    <source>
        <dbReference type="ARBA" id="ARBA00022553"/>
    </source>
</evidence>
<proteinExistence type="predicted"/>
<feature type="domain" description="PAC" evidence="11">
    <location>
        <begin position="452"/>
        <end position="509"/>
    </location>
</feature>
<accession>A0A2W4S8U1</accession>
<dbReference type="InterPro" id="IPR001610">
    <property type="entry name" value="PAC"/>
</dbReference>
<dbReference type="SMART" id="SM00388">
    <property type="entry name" value="HisKA"/>
    <property type="match status" value="1"/>
</dbReference>
<dbReference type="Gene3D" id="1.10.287.130">
    <property type="match status" value="1"/>
</dbReference>
<dbReference type="Pfam" id="PF08447">
    <property type="entry name" value="PAS_3"/>
    <property type="match status" value="2"/>
</dbReference>
<evidence type="ECO:0000256" key="5">
    <source>
        <dbReference type="ARBA" id="ARBA00022741"/>
    </source>
</evidence>
<dbReference type="GO" id="GO:0000155">
    <property type="term" value="F:phosphorelay sensor kinase activity"/>
    <property type="evidence" value="ECO:0007669"/>
    <property type="project" value="InterPro"/>
</dbReference>
<dbReference type="Pfam" id="PF13185">
    <property type="entry name" value="GAF_2"/>
    <property type="match status" value="1"/>
</dbReference>
<evidence type="ECO:0000256" key="1">
    <source>
        <dbReference type="ARBA" id="ARBA00000085"/>
    </source>
</evidence>
<evidence type="ECO:0000313" key="12">
    <source>
        <dbReference type="EMBL" id="PZN70264.1"/>
    </source>
</evidence>
<dbReference type="InterPro" id="IPR036097">
    <property type="entry name" value="HisK_dim/P_sf"/>
</dbReference>
<dbReference type="SMART" id="SM00086">
    <property type="entry name" value="PAC"/>
    <property type="match status" value="3"/>
</dbReference>
<keyword evidence="5" id="KW-0547">Nucleotide-binding</keyword>
<keyword evidence="3" id="KW-0597">Phosphoprotein</keyword>
<name>A0A2W4S8U1_9GAMM</name>
<dbReference type="SUPFAM" id="SSF55785">
    <property type="entry name" value="PYP-like sensor domain (PAS domain)"/>
    <property type="match status" value="4"/>
</dbReference>
<dbReference type="GO" id="GO:0005524">
    <property type="term" value="F:ATP binding"/>
    <property type="evidence" value="ECO:0007669"/>
    <property type="project" value="UniProtKB-KW"/>
</dbReference>
<gene>
    <name evidence="12" type="ORF">DM484_28660</name>
</gene>
<dbReference type="SMART" id="SM00091">
    <property type="entry name" value="PAS"/>
    <property type="match status" value="3"/>
</dbReference>
<dbReference type="Gene3D" id="3.30.450.40">
    <property type="match status" value="1"/>
</dbReference>
<protein>
    <recommendedName>
        <fullName evidence="2">histidine kinase</fullName>
        <ecNumber evidence="2">2.7.13.3</ecNumber>
    </recommendedName>
</protein>
<keyword evidence="6" id="KW-0418">Kinase</keyword>
<dbReference type="InterPro" id="IPR035965">
    <property type="entry name" value="PAS-like_dom_sf"/>
</dbReference>
<comment type="caution">
    <text evidence="12">The sequence shown here is derived from an EMBL/GenBank/DDBJ whole genome shotgun (WGS) entry which is preliminary data.</text>
</comment>
<feature type="domain" description="PAS" evidence="10">
    <location>
        <begin position="348"/>
        <end position="399"/>
    </location>
</feature>